<evidence type="ECO:0000313" key="1">
    <source>
        <dbReference type="EMBL" id="MEA5405460.1"/>
    </source>
</evidence>
<keyword evidence="1" id="KW-0808">Transferase</keyword>
<accession>A0ABU5SAE9</accession>
<dbReference type="InterPro" id="IPR000836">
    <property type="entry name" value="PRTase_dom"/>
</dbReference>
<gene>
    <name evidence="1" type="ORF">VB776_21150</name>
</gene>
<dbReference type="EMBL" id="JAYGIL010000036">
    <property type="protein sequence ID" value="MEA5405460.1"/>
    <property type="molecule type" value="Genomic_DNA"/>
</dbReference>
<dbReference type="Proteomes" id="UP001303899">
    <property type="component" value="Unassembled WGS sequence"/>
</dbReference>
<comment type="caution">
    <text evidence="1">The sequence shown here is derived from an EMBL/GenBank/DDBJ whole genome shotgun (WGS) entry which is preliminary data.</text>
</comment>
<name>A0ABU5SAE9_9BACT</name>
<protein>
    <submittedName>
        <fullName evidence="1">Phosphoribosyltransferase</fullName>
    </submittedName>
</protein>
<keyword evidence="1" id="KW-0328">Glycosyltransferase</keyword>
<dbReference type="RefSeq" id="WP_323698865.1">
    <property type="nucleotide sequence ID" value="NZ_JAYGIL010000036.1"/>
</dbReference>
<organism evidence="1 2">
    <name type="scientific">Arcicella gelida</name>
    <dbReference type="NCBI Taxonomy" id="2984195"/>
    <lineage>
        <taxon>Bacteria</taxon>
        <taxon>Pseudomonadati</taxon>
        <taxon>Bacteroidota</taxon>
        <taxon>Cytophagia</taxon>
        <taxon>Cytophagales</taxon>
        <taxon>Flectobacillaceae</taxon>
        <taxon>Arcicella</taxon>
    </lineage>
</organism>
<keyword evidence="2" id="KW-1185">Reference proteome</keyword>
<dbReference type="GO" id="GO:0016757">
    <property type="term" value="F:glycosyltransferase activity"/>
    <property type="evidence" value="ECO:0007669"/>
    <property type="project" value="UniProtKB-KW"/>
</dbReference>
<sequence>MTPFTIEQNNYLTQDIQAFYHTDFGGAQLPNNPNFLYKLKNDPHHNWTDYRLQEAQQEFLRVLLNDLPEVLRQINKTPLTVCVVPRAKAENSYNPNQLLFKATVRIAINRLGNNFIDGTNYIERHMNTKTTHIRQPMEGYINDGSVPYVGITNATCNISNDVIGKDILLIDDIYTRTVNIDEDAIQSLIDKGANSVSFYAIGKTVYNH</sequence>
<reference evidence="1 2" key="1">
    <citation type="submission" date="2023-12" db="EMBL/GenBank/DDBJ databases">
        <title>Novel species of the genus Arcicella isolated from rivers.</title>
        <authorList>
            <person name="Lu H."/>
        </authorList>
    </citation>
    <scope>NUCLEOTIDE SEQUENCE [LARGE SCALE GENOMIC DNA]</scope>
    <source>
        <strain evidence="1 2">DC2W</strain>
    </source>
</reference>
<evidence type="ECO:0000313" key="2">
    <source>
        <dbReference type="Proteomes" id="UP001303899"/>
    </source>
</evidence>
<dbReference type="CDD" id="cd06223">
    <property type="entry name" value="PRTases_typeI"/>
    <property type="match status" value="1"/>
</dbReference>
<proteinExistence type="predicted"/>